<evidence type="ECO:0000313" key="2">
    <source>
        <dbReference type="WBParaSite" id="nRc.2.0.1.t39480-RA"/>
    </source>
</evidence>
<dbReference type="AlphaFoldDB" id="A0A915KL38"/>
<dbReference type="Proteomes" id="UP000887565">
    <property type="component" value="Unplaced"/>
</dbReference>
<name>A0A915KL38_ROMCU</name>
<accession>A0A915KL38</accession>
<dbReference type="WBParaSite" id="nRc.2.0.1.t39480-RA">
    <property type="protein sequence ID" value="nRc.2.0.1.t39480-RA"/>
    <property type="gene ID" value="nRc.2.0.1.g39480"/>
</dbReference>
<reference evidence="2" key="1">
    <citation type="submission" date="2022-11" db="UniProtKB">
        <authorList>
            <consortium name="WormBaseParasite"/>
        </authorList>
    </citation>
    <scope>IDENTIFICATION</scope>
</reference>
<organism evidence="1 2">
    <name type="scientific">Romanomermis culicivorax</name>
    <name type="common">Nematode worm</name>
    <dbReference type="NCBI Taxonomy" id="13658"/>
    <lineage>
        <taxon>Eukaryota</taxon>
        <taxon>Metazoa</taxon>
        <taxon>Ecdysozoa</taxon>
        <taxon>Nematoda</taxon>
        <taxon>Enoplea</taxon>
        <taxon>Dorylaimia</taxon>
        <taxon>Mermithida</taxon>
        <taxon>Mermithoidea</taxon>
        <taxon>Mermithidae</taxon>
        <taxon>Romanomermis</taxon>
    </lineage>
</organism>
<keyword evidence="1" id="KW-1185">Reference proteome</keyword>
<sequence>MPEPLLAAAPIIIGGIGGGGGSEPFTSLLDEPKKTTGTDLQFSNSILEHKNSKIVPASRAEFFFYSVSPLKRFLATALAYAIA</sequence>
<protein>
    <submittedName>
        <fullName evidence="2">Uncharacterized protein</fullName>
    </submittedName>
</protein>
<proteinExistence type="predicted"/>
<evidence type="ECO:0000313" key="1">
    <source>
        <dbReference type="Proteomes" id="UP000887565"/>
    </source>
</evidence>